<accession>A0A8K1IAH0</accession>
<dbReference type="InterPro" id="IPR044974">
    <property type="entry name" value="Disease_R_plants"/>
</dbReference>
<organism evidence="6">
    <name type="scientific">Dasypyrum villosum</name>
    <dbReference type="NCBI Taxonomy" id="40247"/>
    <lineage>
        <taxon>Eukaryota</taxon>
        <taxon>Viridiplantae</taxon>
        <taxon>Streptophyta</taxon>
        <taxon>Embryophyta</taxon>
        <taxon>Tracheophyta</taxon>
        <taxon>Spermatophyta</taxon>
        <taxon>Magnoliopsida</taxon>
        <taxon>Liliopsida</taxon>
        <taxon>Poales</taxon>
        <taxon>Poaceae</taxon>
        <taxon>BOP clade</taxon>
        <taxon>Pooideae</taxon>
        <taxon>Triticodae</taxon>
        <taxon>Triticeae</taxon>
        <taxon>Triticinae</taxon>
        <taxon>Dasypyrum</taxon>
    </lineage>
</organism>
<dbReference type="InterPro" id="IPR032675">
    <property type="entry name" value="LRR_dom_sf"/>
</dbReference>
<dbReference type="InterPro" id="IPR042197">
    <property type="entry name" value="Apaf_helical"/>
</dbReference>
<name>A0A8K1IAH0_9POAL</name>
<dbReference type="Gene3D" id="3.40.50.300">
    <property type="entry name" value="P-loop containing nucleotide triphosphate hydrolases"/>
    <property type="match status" value="1"/>
</dbReference>
<dbReference type="SUPFAM" id="SSF52540">
    <property type="entry name" value="P-loop containing nucleoside triphosphate hydrolases"/>
    <property type="match status" value="1"/>
</dbReference>
<keyword evidence="1" id="KW-0677">Repeat</keyword>
<feature type="domain" description="NB-ARC" evidence="3">
    <location>
        <begin position="10"/>
        <end position="81"/>
    </location>
</feature>
<dbReference type="Pfam" id="PF00931">
    <property type="entry name" value="NB-ARC"/>
    <property type="match status" value="1"/>
</dbReference>
<proteinExistence type="evidence at transcript level"/>
<evidence type="ECO:0000256" key="2">
    <source>
        <dbReference type="ARBA" id="ARBA00022821"/>
    </source>
</evidence>
<dbReference type="GO" id="GO:0043531">
    <property type="term" value="F:ADP binding"/>
    <property type="evidence" value="ECO:0007669"/>
    <property type="project" value="InterPro"/>
</dbReference>
<dbReference type="PANTHER" id="PTHR23155:SF906">
    <property type="entry name" value="OS08G0205100 PROTEIN"/>
    <property type="match status" value="1"/>
</dbReference>
<evidence type="ECO:0000256" key="1">
    <source>
        <dbReference type="ARBA" id="ARBA00022737"/>
    </source>
</evidence>
<dbReference type="InterPro" id="IPR036388">
    <property type="entry name" value="WH-like_DNA-bd_sf"/>
</dbReference>
<dbReference type="GO" id="GO:0042742">
    <property type="term" value="P:defense response to bacterium"/>
    <property type="evidence" value="ECO:0007669"/>
    <property type="project" value="UniProtKB-ARBA"/>
</dbReference>
<dbReference type="Gene3D" id="1.10.10.10">
    <property type="entry name" value="Winged helix-like DNA-binding domain superfamily/Winged helix DNA-binding domain"/>
    <property type="match status" value="1"/>
</dbReference>
<feature type="domain" description="Disease resistance R13L4/SHOC-2-like LRR" evidence="5">
    <location>
        <begin position="293"/>
        <end position="511"/>
    </location>
</feature>
<evidence type="ECO:0000259" key="3">
    <source>
        <dbReference type="Pfam" id="PF00931"/>
    </source>
</evidence>
<evidence type="ECO:0000259" key="5">
    <source>
        <dbReference type="Pfam" id="PF23598"/>
    </source>
</evidence>
<dbReference type="Gene3D" id="3.80.10.10">
    <property type="entry name" value="Ribonuclease Inhibitor"/>
    <property type="match status" value="1"/>
</dbReference>
<dbReference type="GO" id="GO:0002758">
    <property type="term" value="P:innate immune response-activating signaling pathway"/>
    <property type="evidence" value="ECO:0007669"/>
    <property type="project" value="UniProtKB-ARBA"/>
</dbReference>
<dbReference type="InterPro" id="IPR027417">
    <property type="entry name" value="P-loop_NTPase"/>
</dbReference>
<dbReference type="Pfam" id="PF23598">
    <property type="entry name" value="LRR_14"/>
    <property type="match status" value="1"/>
</dbReference>
<dbReference type="FunFam" id="1.10.10.10:FF:000322">
    <property type="entry name" value="Probable disease resistance protein At1g63360"/>
    <property type="match status" value="1"/>
</dbReference>
<protein>
    <submittedName>
        <fullName evidence="6">NBS-LRR disease resistance protein</fullName>
    </submittedName>
</protein>
<dbReference type="InterPro" id="IPR055414">
    <property type="entry name" value="LRR_R13L4/SHOC2-like"/>
</dbReference>
<dbReference type="EMBL" id="MZ672747">
    <property type="protein sequence ID" value="UBY07346.1"/>
    <property type="molecule type" value="mRNA"/>
</dbReference>
<reference evidence="6" key="1">
    <citation type="submission" date="2021-07" db="EMBL/GenBank/DDBJ databases">
        <title>Genome-wide identification of the NLR gene family in Haynaldia villosa by SMRT-RenSeq.</title>
        <authorList>
            <person name="Huang Z."/>
            <person name="Qiao F."/>
            <person name="Yang B."/>
            <person name="Liu J."/>
            <person name="Liu Y."/>
            <person name="Wulff B.B.H."/>
            <person name="Hu P."/>
            <person name="Lv Z."/>
            <person name="Zhang R."/>
            <person name="Chen P."/>
            <person name="Xing L."/>
            <person name="Cao A."/>
        </authorList>
    </citation>
    <scope>NUCLEOTIDE SEQUENCE</scope>
    <source>
        <strain evidence="6">Hv_Contig_841_nlr_1</strain>
    </source>
</reference>
<dbReference type="AlphaFoldDB" id="A0A8K1IAH0"/>
<feature type="domain" description="Disease resistance protein winged helix" evidence="4">
    <location>
        <begin position="171"/>
        <end position="241"/>
    </location>
</feature>
<evidence type="ECO:0000259" key="4">
    <source>
        <dbReference type="Pfam" id="PF23559"/>
    </source>
</evidence>
<dbReference type="InterPro" id="IPR002182">
    <property type="entry name" value="NB-ARC"/>
</dbReference>
<dbReference type="InterPro" id="IPR058922">
    <property type="entry name" value="WHD_DRP"/>
</dbReference>
<evidence type="ECO:0000313" key="6">
    <source>
        <dbReference type="EMBL" id="UBY07346.1"/>
    </source>
</evidence>
<dbReference type="PANTHER" id="PTHR23155">
    <property type="entry name" value="DISEASE RESISTANCE PROTEIN RP"/>
    <property type="match status" value="1"/>
</dbReference>
<dbReference type="SUPFAM" id="SSF52047">
    <property type="entry name" value="RNI-like"/>
    <property type="match status" value="1"/>
</dbReference>
<dbReference type="Pfam" id="PF23559">
    <property type="entry name" value="WHD_DRP"/>
    <property type="match status" value="1"/>
</dbReference>
<dbReference type="GO" id="GO:0009626">
    <property type="term" value="P:plant-type hypersensitive response"/>
    <property type="evidence" value="ECO:0007669"/>
    <property type="project" value="UniProtKB-ARBA"/>
</dbReference>
<keyword evidence="2" id="KW-0611">Plant defense</keyword>
<sequence length="633" mass="72317">MNNLCKNCIRYFILLDDLWDQSTWDIISCAFPENDNGSRVMVTTRLDGVAAGACHNDRACIYIMKPLGEQDSERLFFNRVFGSENVCSIQFKEILVEILKKCGGLPLAIITIASLLASHETGSSNEWENIKNSLGAKFATKPTLEEMRGILNLSYTHLPIHLRPCFLYLGMYPEDRLIIRDDVVRQWIAEGFVCNLHGADLEDIAKSYFVELINRGLIQPEETCYGDVITCRIHDMMLDLILSKSTEDNFISVAYKYEDMARLNSREYKVRRLSFQSSVGGAMSKTLATSMSQVRSYTQFGESKYMLPLPQFKYLRVLAFEFPFNWRTIVDLRATGHLFLLRYLKVSRLSTEVALPTEIQGLAHLETLELHCRPIQRFPSDITRLDNLFNLILPKCTLLPEGIQNMKSIRTLHCSDMSESSLKEIKGLSELTNLKELKLRVPTYFPGMTVECFDALLSSIGMLRNLKHLSLECWHKYDGYDSQPDSLSDPPPYLQTIHLEGLSFNIVPKWIGELHCLRILSLRILYLPNKVVVRTGLFPVLECFDFRSDEDVTANLSFEPGAMPKLQRLALAFDWQEWRGATPAGFLPCLQDIGLSITTVSSNNNLKHIYDTMESAFKDAARMHPRHPSFTFF</sequence>
<dbReference type="Gene3D" id="1.10.8.430">
    <property type="entry name" value="Helical domain of apoptotic protease-activating factors"/>
    <property type="match status" value="1"/>
</dbReference>